<name>F6D3I4_METPW</name>
<dbReference type="AlphaFoldDB" id="F6D3I4"/>
<protein>
    <submittedName>
        <fullName evidence="1">Uncharacterized protein</fullName>
    </submittedName>
</protein>
<dbReference type="OrthoDB" id="76851at2157"/>
<evidence type="ECO:0000313" key="1">
    <source>
        <dbReference type="EMBL" id="AEG19160.1"/>
    </source>
</evidence>
<gene>
    <name evidence="1" type="ordered locus">MSWAN_2152</name>
</gene>
<keyword evidence="2" id="KW-1185">Reference proteome</keyword>
<organism evidence="1 2">
    <name type="scientific">Methanobacterium paludis (strain DSM 25820 / JCM 18151 / SWAN1)</name>
    <dbReference type="NCBI Taxonomy" id="868131"/>
    <lineage>
        <taxon>Archaea</taxon>
        <taxon>Methanobacteriati</taxon>
        <taxon>Methanobacteriota</taxon>
        <taxon>Methanomada group</taxon>
        <taxon>Methanobacteria</taxon>
        <taxon>Methanobacteriales</taxon>
        <taxon>Methanobacteriaceae</taxon>
        <taxon>Methanobacterium</taxon>
    </lineage>
</organism>
<dbReference type="GeneID" id="10669675"/>
<evidence type="ECO:0000313" key="2">
    <source>
        <dbReference type="Proteomes" id="UP000009231"/>
    </source>
</evidence>
<accession>F6D3I4</accession>
<dbReference type="Proteomes" id="UP000009231">
    <property type="component" value="Chromosome"/>
</dbReference>
<proteinExistence type="predicted"/>
<dbReference type="eggNOG" id="arCOG10257">
    <property type="taxonomic scope" value="Archaea"/>
</dbReference>
<dbReference type="RefSeq" id="WP_013826659.1">
    <property type="nucleotide sequence ID" value="NC_015574.1"/>
</dbReference>
<dbReference type="HOGENOM" id="CLU_184180_0_0_2"/>
<dbReference type="KEGG" id="mew:MSWAN_2152"/>
<dbReference type="EMBL" id="CP002772">
    <property type="protein sequence ID" value="AEG19160.1"/>
    <property type="molecule type" value="Genomic_DNA"/>
</dbReference>
<reference evidence="1 2" key="1">
    <citation type="journal article" date="2014" name="Int. J. Syst. Evol. Microbiol.">
        <title>Methanobacterium paludis sp. nov. and a novel strain of Methanobacterium lacus isolated from northern peatlands.</title>
        <authorList>
            <person name="Cadillo-Quiroz H."/>
            <person name="Brauer S.L."/>
            <person name="Goodson N."/>
            <person name="Yavitt J.B."/>
            <person name="Zinder S.H."/>
        </authorList>
    </citation>
    <scope>NUCLEOTIDE SEQUENCE [LARGE SCALE GENOMIC DNA]</scope>
    <source>
        <strain evidence="2">DSM 25820 / JCM 18151 / SWAN1</strain>
    </source>
</reference>
<sequence>MDEKAEELLNKCKEMDDASVMGSCKVLLEMMNNKDVKLDEDMDQSYISMAENLSPKDVSKVLSLALKIRESGDIKDTELKNAASILIRAIEMS</sequence>